<evidence type="ECO:0000313" key="8">
    <source>
        <dbReference type="Proteomes" id="UP000548304"/>
    </source>
</evidence>
<dbReference type="Pfam" id="PF05958">
    <property type="entry name" value="tRNA_U5-meth_tr"/>
    <property type="match status" value="1"/>
</dbReference>
<accession>A0A852Z3G0</accession>
<dbReference type="InterPro" id="IPR030391">
    <property type="entry name" value="MeTrfase_TrmA_CS"/>
</dbReference>
<evidence type="ECO:0000256" key="3">
    <source>
        <dbReference type="ARBA" id="ARBA00022691"/>
    </source>
</evidence>
<feature type="binding site" evidence="4">
    <location>
        <position position="304"/>
    </location>
    <ligand>
        <name>S-adenosyl-L-methionine</name>
        <dbReference type="ChEBI" id="CHEBI:59789"/>
    </ligand>
</feature>
<dbReference type="SUPFAM" id="SSF53335">
    <property type="entry name" value="S-adenosyl-L-methionine-dependent methyltransferases"/>
    <property type="match status" value="1"/>
</dbReference>
<dbReference type="Pfam" id="PF01938">
    <property type="entry name" value="TRAM"/>
    <property type="match status" value="1"/>
</dbReference>
<keyword evidence="3 4" id="KW-0949">S-adenosyl-L-methionine</keyword>
<proteinExistence type="inferred from homology"/>
<dbReference type="RefSeq" id="WP_179533451.1">
    <property type="nucleotide sequence ID" value="NZ_JACBYW010000001.1"/>
</dbReference>
<dbReference type="PROSITE" id="PS50926">
    <property type="entry name" value="TRAM"/>
    <property type="match status" value="1"/>
</dbReference>
<feature type="active site" description="Nucleophile" evidence="4">
    <location>
        <position position="375"/>
    </location>
</feature>
<protein>
    <submittedName>
        <fullName evidence="7">tRNA/tmRNA/rRNA uracil-C5-methylase (TrmA/RlmC/RlmD family)</fullName>
    </submittedName>
</protein>
<evidence type="ECO:0000259" key="6">
    <source>
        <dbReference type="PROSITE" id="PS50926"/>
    </source>
</evidence>
<dbReference type="GO" id="GO:0070041">
    <property type="term" value="F:rRNA (uridine-C5-)-methyltransferase activity"/>
    <property type="evidence" value="ECO:0007669"/>
    <property type="project" value="TreeGrafter"/>
</dbReference>
<dbReference type="InterPro" id="IPR012340">
    <property type="entry name" value="NA-bd_OB-fold"/>
</dbReference>
<dbReference type="Gene3D" id="2.40.50.1070">
    <property type="match status" value="1"/>
</dbReference>
<dbReference type="PROSITE" id="PS01231">
    <property type="entry name" value="TRMA_2"/>
    <property type="match status" value="1"/>
</dbReference>
<dbReference type="Proteomes" id="UP000548304">
    <property type="component" value="Unassembled WGS sequence"/>
</dbReference>
<evidence type="ECO:0000256" key="4">
    <source>
        <dbReference type="PROSITE-ProRule" id="PRU01024"/>
    </source>
</evidence>
<feature type="domain" description="TRAM" evidence="6">
    <location>
        <begin position="5"/>
        <end position="64"/>
    </location>
</feature>
<feature type="binding site" evidence="4">
    <location>
        <position position="348"/>
    </location>
    <ligand>
        <name>S-adenosyl-L-methionine</name>
        <dbReference type="ChEBI" id="CHEBI:59789"/>
    </ligand>
</feature>
<reference evidence="7 8" key="1">
    <citation type="submission" date="2020-07" db="EMBL/GenBank/DDBJ databases">
        <title>Genomic Encyclopedia of Type Strains, Phase III (KMG-III): the genomes of soil and plant-associated and newly described type strains.</title>
        <authorList>
            <person name="Whitman W."/>
        </authorList>
    </citation>
    <scope>NUCLEOTIDE SEQUENCE [LARGE SCALE GENOMIC DNA]</scope>
    <source>
        <strain evidence="7 8">CECT 8576</strain>
    </source>
</reference>
<evidence type="ECO:0000256" key="5">
    <source>
        <dbReference type="SAM" id="MobiDB-lite"/>
    </source>
</evidence>
<sequence length="422" mass="45285">MNEKPDWNGRRLRLEVGPVAHGGHCVARHEGRVVFVRHALPGETVEAEVTEDRGGGFCRADAVRVVEAAEGRVTPPCPLADMSLGTNRCGGCDWQHADPVTQRELKASVVAEQLWRLAGIEHPVEVQPLPGGALRWRTRVRLAVDEAGRAGFRAHRSHRVVPVDDCPITVEGAVDEVASSSWTPGAEIEVTADGSGELHVTEHLPGGAPARGARRRGGAKPGKTRKVRGSGVAHETAAGREWAVAAHGFWQVHRQAAERFAEVVDSMVEVPPGGCAWDLYGGVGLFAAVLGNRVGDSGDVVLVESARTSVRDAAANLADMPQVRLREGEVENVVTDPTMPAPDVVVLDPPRKGAGRNVVDAVARSRPRRVVYVACDPAALARDLDLFQRDGYRLVRLEAFDAFPMTHHVECVALLEVAEPPS</sequence>
<dbReference type="AlphaFoldDB" id="A0A852Z3G0"/>
<comment type="caution">
    <text evidence="7">The sequence shown here is derived from an EMBL/GenBank/DDBJ whole genome shotgun (WGS) entry which is preliminary data.</text>
</comment>
<keyword evidence="2 4" id="KW-0808">Transferase</keyword>
<evidence type="ECO:0000256" key="1">
    <source>
        <dbReference type="ARBA" id="ARBA00022603"/>
    </source>
</evidence>
<dbReference type="SUPFAM" id="SSF50249">
    <property type="entry name" value="Nucleic acid-binding proteins"/>
    <property type="match status" value="1"/>
</dbReference>
<dbReference type="PANTHER" id="PTHR11061:SF30">
    <property type="entry name" value="TRNA (URACIL(54)-C(5))-METHYLTRANSFERASE"/>
    <property type="match status" value="1"/>
</dbReference>
<dbReference type="InterPro" id="IPR010280">
    <property type="entry name" value="U5_MeTrfase_fam"/>
</dbReference>
<dbReference type="PANTHER" id="PTHR11061">
    <property type="entry name" value="RNA M5U METHYLTRANSFERASE"/>
    <property type="match status" value="1"/>
</dbReference>
<gene>
    <name evidence="7" type="ORF">FHR84_000117</name>
</gene>
<feature type="binding site" evidence="4">
    <location>
        <position position="251"/>
    </location>
    <ligand>
        <name>S-adenosyl-L-methionine</name>
        <dbReference type="ChEBI" id="CHEBI:59789"/>
    </ligand>
</feature>
<dbReference type="Gene3D" id="2.40.50.140">
    <property type="entry name" value="Nucleic acid-binding proteins"/>
    <property type="match status" value="1"/>
</dbReference>
<dbReference type="InterPro" id="IPR029063">
    <property type="entry name" value="SAM-dependent_MTases_sf"/>
</dbReference>
<dbReference type="PROSITE" id="PS51687">
    <property type="entry name" value="SAM_MT_RNA_M5U"/>
    <property type="match status" value="1"/>
</dbReference>
<evidence type="ECO:0000313" key="7">
    <source>
        <dbReference type="EMBL" id="NYH76803.1"/>
    </source>
</evidence>
<feature type="compositionally biased region" description="Basic residues" evidence="5">
    <location>
        <begin position="212"/>
        <end position="228"/>
    </location>
</feature>
<dbReference type="InterPro" id="IPR002792">
    <property type="entry name" value="TRAM_dom"/>
</dbReference>
<dbReference type="EMBL" id="JACBYW010000001">
    <property type="protein sequence ID" value="NYH76803.1"/>
    <property type="molecule type" value="Genomic_DNA"/>
</dbReference>
<name>A0A852Z3G0_9ACTN</name>
<feature type="binding site" evidence="4">
    <location>
        <position position="280"/>
    </location>
    <ligand>
        <name>S-adenosyl-L-methionine</name>
        <dbReference type="ChEBI" id="CHEBI:59789"/>
    </ligand>
</feature>
<organism evidence="7 8">
    <name type="scientific">Actinopolyspora biskrensis</name>
    <dbReference type="NCBI Taxonomy" id="1470178"/>
    <lineage>
        <taxon>Bacteria</taxon>
        <taxon>Bacillati</taxon>
        <taxon>Actinomycetota</taxon>
        <taxon>Actinomycetes</taxon>
        <taxon>Actinopolysporales</taxon>
        <taxon>Actinopolysporaceae</taxon>
        <taxon>Actinopolyspora</taxon>
    </lineage>
</organism>
<feature type="region of interest" description="Disordered" evidence="5">
    <location>
        <begin position="202"/>
        <end position="233"/>
    </location>
</feature>
<keyword evidence="1 4" id="KW-0489">Methyltransferase</keyword>
<dbReference type="Gene3D" id="3.40.50.150">
    <property type="entry name" value="Vaccinia Virus protein VP39"/>
    <property type="match status" value="1"/>
</dbReference>
<keyword evidence="8" id="KW-1185">Reference proteome</keyword>
<comment type="similarity">
    <text evidence="4">Belongs to the class I-like SAM-binding methyltransferase superfamily. RNA M5U methyltransferase family.</text>
</comment>
<dbReference type="GO" id="GO:0070475">
    <property type="term" value="P:rRNA base methylation"/>
    <property type="evidence" value="ECO:0007669"/>
    <property type="project" value="TreeGrafter"/>
</dbReference>
<evidence type="ECO:0000256" key="2">
    <source>
        <dbReference type="ARBA" id="ARBA00022679"/>
    </source>
</evidence>